<dbReference type="SUPFAM" id="SSF52172">
    <property type="entry name" value="CheY-like"/>
    <property type="match status" value="1"/>
</dbReference>
<feature type="modified residue" description="4-aspartylphosphate" evidence="6">
    <location>
        <position position="607"/>
    </location>
</feature>
<keyword evidence="7" id="KW-1133">Transmembrane helix</keyword>
<dbReference type="SMART" id="SM00387">
    <property type="entry name" value="HATPase_c"/>
    <property type="match status" value="1"/>
</dbReference>
<keyword evidence="4" id="KW-0808">Transferase</keyword>
<dbReference type="Gene3D" id="3.30.565.10">
    <property type="entry name" value="Histidine kinase-like ATPase, C-terminal domain"/>
    <property type="match status" value="1"/>
</dbReference>
<evidence type="ECO:0000256" key="2">
    <source>
        <dbReference type="ARBA" id="ARBA00012438"/>
    </source>
</evidence>
<name>A0A060RBH4_9BACT</name>
<dbReference type="PROSITE" id="PS50109">
    <property type="entry name" value="HIS_KIN"/>
    <property type="match status" value="1"/>
</dbReference>
<keyword evidence="11" id="KW-1185">Reference proteome</keyword>
<dbReference type="GO" id="GO:0009927">
    <property type="term" value="F:histidine phosphotransfer kinase activity"/>
    <property type="evidence" value="ECO:0007669"/>
    <property type="project" value="TreeGrafter"/>
</dbReference>
<dbReference type="InterPro" id="IPR003594">
    <property type="entry name" value="HATPase_dom"/>
</dbReference>
<sequence length="762" mass="85464">MWKSVENHHTVFVEIISTFVSEMSVESKIKVKTLALYIVVAAAAAAMFLYFYRVRMNIDIQKGEVERQNQILTLTNELIYTVAQAQSSANLYVSTKNRRYSRGFNSAIARVDSLVDTLLLMRPVDIDNLRQINELLEQQSKNLIKLDSQFSRENPMAAISEKLSTFEAPRQQDSIFVTSSRLDTIVNKPPKRTLFQRIGDIFKANRDSTIVVVNEKIDTVTRSKKDSIGIIGQVDSIVREAGQTYRQNIAAIQRQVGKLIANDAQIAARISRLLLELHRNTLDATLAAIEESEREIDRNFTLSLIGGVVALVVILFFVVMILTDINRGQRARRELEAAHAKAGKLMESRHRLLLSISHDIKSPLSSIVGYLDMEEEGKWRAPMRNSARHIEALLENLLEFSSLEQGTLQLSESEFSLDSLTQEVAEMFLPLAMSKMLAFNYDCQRVRVVSDKMKVKQIVVNLVSNAVKYTPKGEVYFSICYRENNIAIVVRDSGVGIAAHRIKELYKPFVRVDSSSVLAEGSGLGMFVVKGLVDTFGGNIAVESQVGVGTKMVVTIAAKAVEESVERATKRIVIFEDDPAIEAAAAGMLRKLGHLVVEQDYQFILTDLDMGEVTGYDVLESAEGRVVVVAMSGRGDYTSGQAAKDGFAAFIAKPFNIDDLRAVFGEGEHATEFDDGQADVARLFAQSTRENIEQLHRALSMKDFDLAQALSHKMLPMWIQFGYRTTELHRMDAARSREYDCWQEDVKKILEFARSTHNFIPY</sequence>
<dbReference type="STRING" id="1433126.BN938_2866"/>
<accession>A0A060RBH4</accession>
<dbReference type="OrthoDB" id="1046984at2"/>
<dbReference type="PANTHER" id="PTHR43047">
    <property type="entry name" value="TWO-COMPONENT HISTIDINE PROTEIN KINASE"/>
    <property type="match status" value="1"/>
</dbReference>
<dbReference type="CDD" id="cd00082">
    <property type="entry name" value="HisKA"/>
    <property type="match status" value="1"/>
</dbReference>
<dbReference type="KEGG" id="rbc:BN938_2866"/>
<gene>
    <name evidence="10" type="ORF">BN938_2866</name>
</gene>
<dbReference type="SUPFAM" id="SSF47384">
    <property type="entry name" value="Homodimeric domain of signal transducing histidine kinase"/>
    <property type="match status" value="1"/>
</dbReference>
<reference evidence="10 11" key="1">
    <citation type="journal article" date="2015" name="Genome Announc.">
        <title>Complete Genome Sequence of the Novel Leech Symbiont Mucinivorans hirudinis M3T.</title>
        <authorList>
            <person name="Nelson M.C."/>
            <person name="Bomar L."/>
            <person name="Graf J."/>
        </authorList>
    </citation>
    <scope>NUCLEOTIDE SEQUENCE [LARGE SCALE GENOMIC DNA]</scope>
    <source>
        <strain evidence="11">M3</strain>
    </source>
</reference>
<dbReference type="HOGENOM" id="CLU_000445_114_50_10"/>
<protein>
    <recommendedName>
        <fullName evidence="2">histidine kinase</fullName>
        <ecNumber evidence="2">2.7.13.3</ecNumber>
    </recommendedName>
</protein>
<evidence type="ECO:0000256" key="3">
    <source>
        <dbReference type="ARBA" id="ARBA00022553"/>
    </source>
</evidence>
<dbReference type="GO" id="GO:0000155">
    <property type="term" value="F:phosphorelay sensor kinase activity"/>
    <property type="evidence" value="ECO:0007669"/>
    <property type="project" value="InterPro"/>
</dbReference>
<dbReference type="AlphaFoldDB" id="A0A060RBH4"/>
<dbReference type="PROSITE" id="PS50110">
    <property type="entry name" value="RESPONSE_REGULATORY"/>
    <property type="match status" value="1"/>
</dbReference>
<dbReference type="PRINTS" id="PR00344">
    <property type="entry name" value="BCTRLSENSOR"/>
</dbReference>
<evidence type="ECO:0000313" key="10">
    <source>
        <dbReference type="EMBL" id="CDN32932.1"/>
    </source>
</evidence>
<dbReference type="InterPro" id="IPR001789">
    <property type="entry name" value="Sig_transdc_resp-reg_receiver"/>
</dbReference>
<dbReference type="Pfam" id="PF00072">
    <property type="entry name" value="Response_reg"/>
    <property type="match status" value="1"/>
</dbReference>
<dbReference type="SUPFAM" id="SSF55874">
    <property type="entry name" value="ATPase domain of HSP90 chaperone/DNA topoisomerase II/histidine kinase"/>
    <property type="match status" value="1"/>
</dbReference>
<dbReference type="Pfam" id="PF00512">
    <property type="entry name" value="HisKA"/>
    <property type="match status" value="1"/>
</dbReference>
<dbReference type="SMART" id="SM00448">
    <property type="entry name" value="REC"/>
    <property type="match status" value="1"/>
</dbReference>
<evidence type="ECO:0000256" key="5">
    <source>
        <dbReference type="ARBA" id="ARBA00022777"/>
    </source>
</evidence>
<feature type="domain" description="Response regulatory" evidence="9">
    <location>
        <begin position="557"/>
        <end position="668"/>
    </location>
</feature>
<evidence type="ECO:0000313" key="11">
    <source>
        <dbReference type="Proteomes" id="UP000027616"/>
    </source>
</evidence>
<dbReference type="InterPro" id="IPR003661">
    <property type="entry name" value="HisK_dim/P_dom"/>
</dbReference>
<dbReference type="InterPro" id="IPR036890">
    <property type="entry name" value="HATPase_C_sf"/>
</dbReference>
<keyword evidence="7" id="KW-0812">Transmembrane</keyword>
<feature type="transmembrane region" description="Helical" evidence="7">
    <location>
        <begin position="300"/>
        <end position="322"/>
    </location>
</feature>
<dbReference type="GO" id="GO:0005886">
    <property type="term" value="C:plasma membrane"/>
    <property type="evidence" value="ECO:0007669"/>
    <property type="project" value="TreeGrafter"/>
</dbReference>
<keyword evidence="7" id="KW-0472">Membrane</keyword>
<organism evidence="10 11">
    <name type="scientific">Mucinivorans hirudinis</name>
    <dbReference type="NCBI Taxonomy" id="1433126"/>
    <lineage>
        <taxon>Bacteria</taxon>
        <taxon>Pseudomonadati</taxon>
        <taxon>Bacteroidota</taxon>
        <taxon>Bacteroidia</taxon>
        <taxon>Bacteroidales</taxon>
        <taxon>Rikenellaceae</taxon>
        <taxon>Mucinivorans</taxon>
    </lineage>
</organism>
<dbReference type="SMART" id="SM00388">
    <property type="entry name" value="HisKA"/>
    <property type="match status" value="1"/>
</dbReference>
<dbReference type="InterPro" id="IPR036641">
    <property type="entry name" value="HPT_dom_sf"/>
</dbReference>
<keyword evidence="5 10" id="KW-0418">Kinase</keyword>
<evidence type="ECO:0000256" key="6">
    <source>
        <dbReference type="PROSITE-ProRule" id="PRU00169"/>
    </source>
</evidence>
<dbReference type="InterPro" id="IPR004358">
    <property type="entry name" value="Sig_transdc_His_kin-like_C"/>
</dbReference>
<evidence type="ECO:0000259" key="9">
    <source>
        <dbReference type="PROSITE" id="PS50110"/>
    </source>
</evidence>
<dbReference type="eggNOG" id="COG2205">
    <property type="taxonomic scope" value="Bacteria"/>
</dbReference>
<evidence type="ECO:0000259" key="8">
    <source>
        <dbReference type="PROSITE" id="PS50109"/>
    </source>
</evidence>
<feature type="transmembrane region" description="Helical" evidence="7">
    <location>
        <begin position="34"/>
        <end position="52"/>
    </location>
</feature>
<dbReference type="PANTHER" id="PTHR43047:SF72">
    <property type="entry name" value="OSMOSENSING HISTIDINE PROTEIN KINASE SLN1"/>
    <property type="match status" value="1"/>
</dbReference>
<keyword evidence="3 6" id="KW-0597">Phosphoprotein</keyword>
<dbReference type="InterPro" id="IPR011006">
    <property type="entry name" value="CheY-like_superfamily"/>
</dbReference>
<dbReference type="Pfam" id="PF02518">
    <property type="entry name" value="HATPase_c"/>
    <property type="match status" value="1"/>
</dbReference>
<feature type="domain" description="Histidine kinase" evidence="8">
    <location>
        <begin position="355"/>
        <end position="560"/>
    </location>
</feature>
<dbReference type="EMBL" id="HG934468">
    <property type="protein sequence ID" value="CDN32932.1"/>
    <property type="molecule type" value="Genomic_DNA"/>
</dbReference>
<evidence type="ECO:0000256" key="1">
    <source>
        <dbReference type="ARBA" id="ARBA00000085"/>
    </source>
</evidence>
<evidence type="ECO:0000256" key="4">
    <source>
        <dbReference type="ARBA" id="ARBA00022679"/>
    </source>
</evidence>
<dbReference type="Proteomes" id="UP000027616">
    <property type="component" value="Chromosome I"/>
</dbReference>
<comment type="catalytic activity">
    <reaction evidence="1">
        <text>ATP + protein L-histidine = ADP + protein N-phospho-L-histidine.</text>
        <dbReference type="EC" id="2.7.13.3"/>
    </reaction>
</comment>
<dbReference type="InterPro" id="IPR036097">
    <property type="entry name" value="HisK_dim/P_sf"/>
</dbReference>
<dbReference type="InterPro" id="IPR005467">
    <property type="entry name" value="His_kinase_dom"/>
</dbReference>
<dbReference type="Gene3D" id="3.40.50.2300">
    <property type="match status" value="1"/>
</dbReference>
<dbReference type="EC" id="2.7.13.3" evidence="2"/>
<dbReference type="SUPFAM" id="SSF47226">
    <property type="entry name" value="Histidine-containing phosphotransfer domain, HPT domain"/>
    <property type="match status" value="1"/>
</dbReference>
<dbReference type="Gene3D" id="1.10.287.130">
    <property type="match status" value="1"/>
</dbReference>
<evidence type="ECO:0000256" key="7">
    <source>
        <dbReference type="SAM" id="Phobius"/>
    </source>
</evidence>
<proteinExistence type="predicted"/>